<protein>
    <submittedName>
        <fullName evidence="5">Uncharacterized protein</fullName>
    </submittedName>
</protein>
<dbReference type="Gene3D" id="1.10.287.110">
    <property type="entry name" value="DnaJ domain"/>
    <property type="match status" value="1"/>
</dbReference>
<evidence type="ECO:0000256" key="1">
    <source>
        <dbReference type="SAM" id="Coils"/>
    </source>
</evidence>
<organism evidence="5">
    <name type="scientific">Spirodela intermedia</name>
    <name type="common">Intermediate duckweed</name>
    <dbReference type="NCBI Taxonomy" id="51605"/>
    <lineage>
        <taxon>Eukaryota</taxon>
        <taxon>Viridiplantae</taxon>
        <taxon>Streptophyta</taxon>
        <taxon>Embryophyta</taxon>
        <taxon>Tracheophyta</taxon>
        <taxon>Spermatophyta</taxon>
        <taxon>Magnoliopsida</taxon>
        <taxon>Liliopsida</taxon>
        <taxon>Araceae</taxon>
        <taxon>Lemnoideae</taxon>
        <taxon>Spirodela</taxon>
    </lineage>
</organism>
<dbReference type="Pfam" id="PF12572">
    <property type="entry name" value="DUF3752"/>
    <property type="match status" value="1"/>
</dbReference>
<dbReference type="CDD" id="cd06257">
    <property type="entry name" value="DnaJ"/>
    <property type="match status" value="1"/>
</dbReference>
<feature type="region of interest" description="Disordered" evidence="2">
    <location>
        <begin position="223"/>
        <end position="252"/>
    </location>
</feature>
<dbReference type="AlphaFoldDB" id="A0A7I8IUI3"/>
<feature type="domain" description="J" evidence="3">
    <location>
        <begin position="320"/>
        <end position="362"/>
    </location>
</feature>
<dbReference type="Pfam" id="PF00226">
    <property type="entry name" value="DnaJ"/>
    <property type="match status" value="1"/>
</dbReference>
<evidence type="ECO:0000259" key="4">
    <source>
        <dbReference type="Pfam" id="PF12572"/>
    </source>
</evidence>
<feature type="compositionally biased region" description="Polar residues" evidence="2">
    <location>
        <begin position="528"/>
        <end position="538"/>
    </location>
</feature>
<evidence type="ECO:0000256" key="2">
    <source>
        <dbReference type="SAM" id="MobiDB-lite"/>
    </source>
</evidence>
<dbReference type="SUPFAM" id="SSF46565">
    <property type="entry name" value="Chaperone J-domain"/>
    <property type="match status" value="1"/>
</dbReference>
<dbReference type="InterPro" id="IPR036869">
    <property type="entry name" value="J_dom_sf"/>
</dbReference>
<evidence type="ECO:0000313" key="6">
    <source>
        <dbReference type="Proteomes" id="UP001189122"/>
    </source>
</evidence>
<feature type="region of interest" description="Disordered" evidence="2">
    <location>
        <begin position="408"/>
        <end position="440"/>
    </location>
</feature>
<feature type="compositionally biased region" description="Basic residues" evidence="2">
    <location>
        <begin position="67"/>
        <end position="83"/>
    </location>
</feature>
<keyword evidence="6" id="KW-1185">Reference proteome</keyword>
<feature type="compositionally biased region" description="Polar residues" evidence="2">
    <location>
        <begin position="415"/>
        <end position="424"/>
    </location>
</feature>
<dbReference type="PANTHER" id="PTHR47422:SF1">
    <property type="entry name" value="DNAJ HEAT SHOCK N-TERMINAL DOMAIN-CONTAINING PROTEIN"/>
    <property type="match status" value="1"/>
</dbReference>
<dbReference type="GO" id="GO:0005783">
    <property type="term" value="C:endoplasmic reticulum"/>
    <property type="evidence" value="ECO:0007669"/>
    <property type="project" value="UniProtKB-ARBA"/>
</dbReference>
<feature type="region of interest" description="Disordered" evidence="2">
    <location>
        <begin position="484"/>
        <end position="552"/>
    </location>
</feature>
<evidence type="ECO:0000259" key="3">
    <source>
        <dbReference type="Pfam" id="PF00226"/>
    </source>
</evidence>
<dbReference type="EMBL" id="CACRZD030000006">
    <property type="protein sequence ID" value="CAA6661270.1"/>
    <property type="molecule type" value="Genomic_DNA"/>
</dbReference>
<dbReference type="InterPro" id="IPR022226">
    <property type="entry name" value="DUF3752"/>
</dbReference>
<evidence type="ECO:0000313" key="5">
    <source>
        <dbReference type="EMBL" id="CAA2621579.1"/>
    </source>
</evidence>
<dbReference type="PANTHER" id="PTHR47422">
    <property type="entry name" value="DNAJ HEAT SHOCK N-TERMINAL DOMAIN-CONTAINING PROTEIN"/>
    <property type="match status" value="1"/>
</dbReference>
<feature type="domain" description="DUF3752" evidence="4">
    <location>
        <begin position="408"/>
        <end position="543"/>
    </location>
</feature>
<feature type="compositionally biased region" description="Basic residues" evidence="2">
    <location>
        <begin position="93"/>
        <end position="103"/>
    </location>
</feature>
<accession>A0A7I8IUI3</accession>
<feature type="compositionally biased region" description="Basic and acidic residues" evidence="2">
    <location>
        <begin position="512"/>
        <end position="521"/>
    </location>
</feature>
<sequence>MDVANAAVGSPRRSAAAGRRATRAATTRAPLAPRPPRARRLRVPTMSDRARAAGRGTKAGVFGSPGGRRRARRCRHLGRGRGRKEREEYKKERRERRRQKRRSKGADKKDSESVDSSSVSDDSHTKPPKPEAVLRHILKKFPDAAGDLRQLLQIIDSGQAVDVRGISDKSMVKLLKKLFFSLKLKRNEDGVFLLPPDRLPTLDVVGSLLSIKVKPSAVSHSTAASELQAASPEKESVQNKNEAGIGPLEDPRVNLDSLSHQRRFIGPAMPSAELLAAAAALTEAATAMRDADLEDDGELLIGPPPPAVVSEVESANEAERFEELSLMVHPDKCSHPQAHQAFVILNKCFKLLQDTEKRKELDEKIKLKEEQEQFKVELRSLREAAQWRKLQGRGRAAKKRDEWMTTLPPERKPGITTQSTTFSRTNKEGRGDTSVWTDNPLDKAHKAKQSYLEAYNKVTATSAADSERMRSTADADLVDKYNQAKRAKSLVQKHREESGRSKGRVAGQHPWKPWDREKDLSAGRQKVNLDSKNMSEGLSSRFSSSSFQRDFL</sequence>
<feature type="compositionally biased region" description="Low complexity" evidence="2">
    <location>
        <begin position="539"/>
        <end position="552"/>
    </location>
</feature>
<dbReference type="InterPro" id="IPR001623">
    <property type="entry name" value="DnaJ_domain"/>
</dbReference>
<feature type="region of interest" description="Disordered" evidence="2">
    <location>
        <begin position="1"/>
        <end position="129"/>
    </location>
</feature>
<feature type="coiled-coil region" evidence="1">
    <location>
        <begin position="351"/>
        <end position="384"/>
    </location>
</feature>
<keyword evidence="1" id="KW-0175">Coiled coil</keyword>
<name>A0A7I8IUI3_SPIIN</name>
<feature type="compositionally biased region" description="Low complexity" evidence="2">
    <location>
        <begin position="1"/>
        <end position="31"/>
    </location>
</feature>
<gene>
    <name evidence="5" type="ORF">SI7747_06007667</name>
</gene>
<reference evidence="5 6" key="1">
    <citation type="submission" date="2019-12" db="EMBL/GenBank/DDBJ databases">
        <authorList>
            <person name="Scholz U."/>
            <person name="Mascher M."/>
            <person name="Fiebig A."/>
        </authorList>
    </citation>
    <scope>NUCLEOTIDE SEQUENCE</scope>
</reference>
<dbReference type="EMBL" id="LR743593">
    <property type="protein sequence ID" value="CAA2621579.1"/>
    <property type="molecule type" value="Genomic_DNA"/>
</dbReference>
<dbReference type="Proteomes" id="UP001189122">
    <property type="component" value="Unassembled WGS sequence"/>
</dbReference>
<proteinExistence type="predicted"/>